<dbReference type="InterPro" id="IPR016040">
    <property type="entry name" value="NAD(P)-bd_dom"/>
</dbReference>
<comment type="caution">
    <text evidence="2">The sequence shown here is derived from an EMBL/GenBank/DDBJ whole genome shotgun (WGS) entry which is preliminary data.</text>
</comment>
<dbReference type="EMBL" id="BBNT01000015">
    <property type="protein sequence ID" value="GAL76789.1"/>
    <property type="molecule type" value="Genomic_DNA"/>
</dbReference>
<proteinExistence type="predicted"/>
<gene>
    <name evidence="2" type="ORF">JCM19275_2125</name>
</gene>
<name>A0A090WN00_NONUL</name>
<dbReference type="Gene3D" id="3.40.50.720">
    <property type="entry name" value="NAD(P)-binding Rossmann-like Domain"/>
    <property type="match status" value="1"/>
</dbReference>
<dbReference type="CDD" id="cd05243">
    <property type="entry name" value="SDR_a5"/>
    <property type="match status" value="1"/>
</dbReference>
<organism evidence="2 3">
    <name type="scientific">Nonlabens ulvanivorans</name>
    <name type="common">Persicivirga ulvanivorans</name>
    <dbReference type="NCBI Taxonomy" id="906888"/>
    <lineage>
        <taxon>Bacteria</taxon>
        <taxon>Pseudomonadati</taxon>
        <taxon>Bacteroidota</taxon>
        <taxon>Flavobacteriia</taxon>
        <taxon>Flavobacteriales</taxon>
        <taxon>Flavobacteriaceae</taxon>
        <taxon>Nonlabens</taxon>
    </lineage>
</organism>
<evidence type="ECO:0000313" key="2">
    <source>
        <dbReference type="EMBL" id="GAL76789.1"/>
    </source>
</evidence>
<accession>A0A090WN00</accession>
<dbReference type="PANTHER" id="PTHR15020:SF50">
    <property type="entry name" value="UPF0659 PROTEIN YMR090W"/>
    <property type="match status" value="1"/>
</dbReference>
<dbReference type="SUPFAM" id="SSF51735">
    <property type="entry name" value="NAD(P)-binding Rossmann-fold domains"/>
    <property type="match status" value="1"/>
</dbReference>
<evidence type="ECO:0000313" key="3">
    <source>
        <dbReference type="Proteomes" id="UP000029647"/>
    </source>
</evidence>
<reference evidence="2 3" key="1">
    <citation type="journal article" date="2014" name="Genome Announc.">
        <title>Draft Genome Sequences of Marine Flavobacterium Nonlabens Strains NR17, NR24, NR27, NR32, NR33, and Ara13.</title>
        <authorList>
            <person name="Nakanishi M."/>
            <person name="Meirelles P."/>
            <person name="Suzuki R."/>
            <person name="Takatani N."/>
            <person name="Mino S."/>
            <person name="Suda W."/>
            <person name="Oshima K."/>
            <person name="Hattori M."/>
            <person name="Ohkuma M."/>
            <person name="Hosokawa M."/>
            <person name="Miyashita K."/>
            <person name="Thompson F.L."/>
            <person name="Niwa A."/>
            <person name="Sawabe T."/>
            <person name="Sawabe T."/>
        </authorList>
    </citation>
    <scope>NUCLEOTIDE SEQUENCE [LARGE SCALE GENOMIC DNA]</scope>
    <source>
        <strain evidence="3">JCM19275</strain>
    </source>
</reference>
<dbReference type="Pfam" id="PF13460">
    <property type="entry name" value="NAD_binding_10"/>
    <property type="match status" value="1"/>
</dbReference>
<dbReference type="AlphaFoldDB" id="A0A090WN00"/>
<dbReference type="InterPro" id="IPR036291">
    <property type="entry name" value="NAD(P)-bd_dom_sf"/>
</dbReference>
<protein>
    <recommendedName>
        <fullName evidence="1">NAD(P)-binding domain-containing protein</fullName>
    </recommendedName>
</protein>
<dbReference type="PANTHER" id="PTHR15020">
    <property type="entry name" value="FLAVIN REDUCTASE-RELATED"/>
    <property type="match status" value="1"/>
</dbReference>
<sequence length="183" mass="19962">MVRKQEQVDYFKSQGIDTVLADLEKDVSPAFDNSIDKVLFAAGSGGKKVVEVDQEGAKKLVDASKNNGVKKFVMLSSLGAENPEEATELKEYLKAKHNADEYLKSSGLNYTIVRPGSLTNDSLTNHITLEKSLSKRGEISRKDVAMTLTTCLTDHLASNQTFEIINGDTLINEALDNISATHA</sequence>
<feature type="domain" description="NAD(P)-binding" evidence="1">
    <location>
        <begin position="1"/>
        <end position="154"/>
    </location>
</feature>
<dbReference type="Proteomes" id="UP000029647">
    <property type="component" value="Unassembled WGS sequence"/>
</dbReference>
<evidence type="ECO:0000259" key="1">
    <source>
        <dbReference type="Pfam" id="PF13460"/>
    </source>
</evidence>